<evidence type="ECO:0000313" key="4">
    <source>
        <dbReference type="Proteomes" id="UP001266305"/>
    </source>
</evidence>
<proteinExistence type="predicted"/>
<feature type="domain" description="Methyltransferase type 11" evidence="2">
    <location>
        <begin position="72"/>
        <end position="165"/>
    </location>
</feature>
<dbReference type="EMBL" id="JASSZA010000002">
    <property type="protein sequence ID" value="KAK2117329.1"/>
    <property type="molecule type" value="Genomic_DNA"/>
</dbReference>
<feature type="compositionally biased region" description="Basic residues" evidence="1">
    <location>
        <begin position="264"/>
        <end position="273"/>
    </location>
</feature>
<dbReference type="Gene3D" id="3.40.50.150">
    <property type="entry name" value="Vaccinia Virus protein VP39"/>
    <property type="match status" value="1"/>
</dbReference>
<name>A0ABQ9W6U9_SAGOE</name>
<gene>
    <name evidence="3" type="primary">METTL27</name>
    <name evidence="3" type="ORF">P7K49_004215</name>
</gene>
<feature type="region of interest" description="Disordered" evidence="1">
    <location>
        <begin position="257"/>
        <end position="309"/>
    </location>
</feature>
<dbReference type="SUPFAM" id="SSF53335">
    <property type="entry name" value="S-adenosyl-L-methionine-dependent methyltransferases"/>
    <property type="match status" value="1"/>
</dbReference>
<accession>A0ABQ9W6U9</accession>
<dbReference type="PANTHER" id="PTHR43591:SF101">
    <property type="entry name" value="METHYLTRANSFERASE-LIKE PROTEIN 27"/>
    <property type="match status" value="1"/>
</dbReference>
<evidence type="ECO:0000256" key="1">
    <source>
        <dbReference type="SAM" id="MobiDB-lite"/>
    </source>
</evidence>
<keyword evidence="4" id="KW-1185">Reference proteome</keyword>
<dbReference type="PANTHER" id="PTHR43591">
    <property type="entry name" value="METHYLTRANSFERASE"/>
    <property type="match status" value="1"/>
</dbReference>
<evidence type="ECO:0000313" key="3">
    <source>
        <dbReference type="EMBL" id="KAK2117329.1"/>
    </source>
</evidence>
<organism evidence="3 4">
    <name type="scientific">Saguinus oedipus</name>
    <name type="common">Cotton-top tamarin</name>
    <name type="synonym">Oedipomidas oedipus</name>
    <dbReference type="NCBI Taxonomy" id="9490"/>
    <lineage>
        <taxon>Eukaryota</taxon>
        <taxon>Metazoa</taxon>
        <taxon>Chordata</taxon>
        <taxon>Craniata</taxon>
        <taxon>Vertebrata</taxon>
        <taxon>Euteleostomi</taxon>
        <taxon>Mammalia</taxon>
        <taxon>Eutheria</taxon>
        <taxon>Euarchontoglires</taxon>
        <taxon>Primates</taxon>
        <taxon>Haplorrhini</taxon>
        <taxon>Platyrrhini</taxon>
        <taxon>Cebidae</taxon>
        <taxon>Callitrichinae</taxon>
        <taxon>Saguinus</taxon>
    </lineage>
</organism>
<dbReference type="Pfam" id="PF08241">
    <property type="entry name" value="Methyltransf_11"/>
    <property type="match status" value="1"/>
</dbReference>
<dbReference type="CDD" id="cd02440">
    <property type="entry name" value="AdoMet_MTases"/>
    <property type="match status" value="1"/>
</dbReference>
<dbReference type="InterPro" id="IPR029063">
    <property type="entry name" value="SAM-dependent_MTases_sf"/>
</dbReference>
<reference evidence="3 4" key="1">
    <citation type="submission" date="2023-05" db="EMBL/GenBank/DDBJ databases">
        <title>B98-5 Cell Line De Novo Hybrid Assembly: An Optical Mapping Approach.</title>
        <authorList>
            <person name="Kananen K."/>
            <person name="Auerbach J.A."/>
            <person name="Kautto E."/>
            <person name="Blachly J.S."/>
        </authorList>
    </citation>
    <scope>NUCLEOTIDE SEQUENCE [LARGE SCALE GENOMIC DNA]</scope>
    <source>
        <strain evidence="3">B95-8</strain>
        <tissue evidence="3">Cell line</tissue>
    </source>
</reference>
<evidence type="ECO:0000259" key="2">
    <source>
        <dbReference type="Pfam" id="PF08241"/>
    </source>
</evidence>
<sequence length="309" mass="33145">MAQEEAGSLPEVLARVGAAHGIPDLAQKLHFYDRWAPDYDQDVATLQYCAPRLAVDCLTQAFPGPPHSALILDVACGTGLVAAELQARGFLQLHGVDGSPEMLKQARARGLYQRLSLCTLGQEPLPSPEGTFDAVLIVGALSDGQVPCSAIPELLRVTKPGGLVCLTTRTNSSNLQYKEALEATLDSLEQAGAWECLVALPVDRWELATSELEVVPGTSAKDGFISGIIYLYRKQKATQVEENMKPEPPWNMQCTVVSEQGPKAKAKSKRLLRPKPCPGQLPDPNSEPRDPSDRSGAGPHSISSSIKGS</sequence>
<dbReference type="Proteomes" id="UP001266305">
    <property type="component" value="Unassembled WGS sequence"/>
</dbReference>
<comment type="caution">
    <text evidence="3">The sequence shown here is derived from an EMBL/GenBank/DDBJ whole genome shotgun (WGS) entry which is preliminary data.</text>
</comment>
<dbReference type="InterPro" id="IPR013216">
    <property type="entry name" value="Methyltransf_11"/>
</dbReference>
<protein>
    <submittedName>
        <fullName evidence="3">Methyltransferase-like protein 27</fullName>
    </submittedName>
</protein>